<dbReference type="Proteomes" id="UP001363010">
    <property type="component" value="Unassembled WGS sequence"/>
</dbReference>
<comment type="caution">
    <text evidence="5">The sequence shown here is derived from an EMBL/GenBank/DDBJ whole genome shotgun (WGS) entry which is preliminary data.</text>
</comment>
<keyword evidence="5" id="KW-0378">Hydrolase</keyword>
<dbReference type="GO" id="GO:0016787">
    <property type="term" value="F:hydrolase activity"/>
    <property type="evidence" value="ECO:0007669"/>
    <property type="project" value="UniProtKB-KW"/>
</dbReference>
<dbReference type="InterPro" id="IPR052172">
    <property type="entry name" value="UxaA_altronate/galactarate_dh"/>
</dbReference>
<dbReference type="PANTHER" id="PTHR30536:SF5">
    <property type="entry name" value="ALTRONATE DEHYDRATASE"/>
    <property type="match status" value="1"/>
</dbReference>
<evidence type="ECO:0000313" key="5">
    <source>
        <dbReference type="EMBL" id="MEJ8827392.1"/>
    </source>
</evidence>
<evidence type="ECO:0000256" key="1">
    <source>
        <dbReference type="ARBA" id="ARBA00010986"/>
    </source>
</evidence>
<proteinExistence type="inferred from homology"/>
<dbReference type="InterPro" id="IPR007392">
    <property type="entry name" value="GD_AH_second"/>
</dbReference>
<sequence length="384" mass="40524">MTKTFLGFRREHGPAGVRNWIAVISVMDNCNPATRAISQAVGGTLPVTTLFVRGQFGADLEFALDSLAGLGRNPNIAGVLLVGLEESSTEEVARRIRPTGKPVEVVHLQPNGTIECVAQGTRRAARMVLQASQLRREPCPMSDLVMGVECGGSDTTSGLSCNPTIGRVADRLIDAGGTVIISETSEFIGAEHLFAARAVDATVRKAFLDAVQGMETMAVERGVNMRDSQPAPDNKKGGLTTVEEKALGALAKAGKSPLVGVLSYGQVPARKGLHFMDAPSGAVENLTGFAVSGCQLICFGTGVGNPIGNMVAPTIKICGNVNTVNSMRDNIDFDVSAIFESSAKIADLGDRLYDYVAEVGSGTRITSEILNIRETAVSRFERSL</sequence>
<protein>
    <submittedName>
        <fullName evidence="5">UxaA family hydrolase</fullName>
    </submittedName>
</protein>
<keyword evidence="6" id="KW-1185">Reference proteome</keyword>
<comment type="similarity">
    <text evidence="1">Belongs to the UxaA family.</text>
</comment>
<keyword evidence="2" id="KW-0456">Lyase</keyword>
<evidence type="ECO:0000313" key="6">
    <source>
        <dbReference type="Proteomes" id="UP001363010"/>
    </source>
</evidence>
<dbReference type="RefSeq" id="WP_340368417.1">
    <property type="nucleotide sequence ID" value="NZ_JBBKZV010000067.1"/>
</dbReference>
<feature type="domain" description="D-galactarate/Altronate dehydratase C-terminal" evidence="4">
    <location>
        <begin position="141"/>
        <end position="379"/>
    </location>
</feature>
<dbReference type="Pfam" id="PF20629">
    <property type="entry name" value="GD_AH_C"/>
    <property type="match status" value="1"/>
</dbReference>
<dbReference type="InterPro" id="IPR048332">
    <property type="entry name" value="GD_AH_C"/>
</dbReference>
<feature type="domain" description="D-galactarate/Altronate dehydratase second" evidence="3">
    <location>
        <begin position="7"/>
        <end position="131"/>
    </location>
</feature>
<reference evidence="5 6" key="1">
    <citation type="submission" date="2024-03" db="EMBL/GenBank/DDBJ databases">
        <title>Novel species of the genus Variovorax.</title>
        <authorList>
            <person name="Liu Q."/>
            <person name="Xin Y.-H."/>
        </authorList>
    </citation>
    <scope>NUCLEOTIDE SEQUENCE [LARGE SCALE GENOMIC DNA]</scope>
    <source>
        <strain evidence="5 6">KACC 18501</strain>
    </source>
</reference>
<evidence type="ECO:0000256" key="2">
    <source>
        <dbReference type="ARBA" id="ARBA00023239"/>
    </source>
</evidence>
<organism evidence="5 6">
    <name type="scientific">Variovorax humicola</name>
    <dbReference type="NCBI Taxonomy" id="1769758"/>
    <lineage>
        <taxon>Bacteria</taxon>
        <taxon>Pseudomonadati</taxon>
        <taxon>Pseudomonadota</taxon>
        <taxon>Betaproteobacteria</taxon>
        <taxon>Burkholderiales</taxon>
        <taxon>Comamonadaceae</taxon>
        <taxon>Variovorax</taxon>
    </lineage>
</organism>
<evidence type="ECO:0000259" key="4">
    <source>
        <dbReference type="Pfam" id="PF20629"/>
    </source>
</evidence>
<dbReference type="PANTHER" id="PTHR30536">
    <property type="entry name" value="ALTRONATE/GALACTARATE DEHYDRATASE"/>
    <property type="match status" value="1"/>
</dbReference>
<name>A0ABU8WDF7_9BURK</name>
<evidence type="ECO:0000259" key="3">
    <source>
        <dbReference type="Pfam" id="PF04295"/>
    </source>
</evidence>
<accession>A0ABU8WDF7</accession>
<gene>
    <name evidence="5" type="ORF">WKW80_36360</name>
</gene>
<dbReference type="EMBL" id="JBBKZV010000067">
    <property type="protein sequence ID" value="MEJ8827392.1"/>
    <property type="molecule type" value="Genomic_DNA"/>
</dbReference>
<dbReference type="Pfam" id="PF04295">
    <property type="entry name" value="GD_AH_second"/>
    <property type="match status" value="1"/>
</dbReference>